<accession>A0A9X1XY19</accession>
<name>A0A9X1XY19_9BACL</name>
<dbReference type="Pfam" id="PF13527">
    <property type="entry name" value="Acetyltransf_9"/>
    <property type="match status" value="1"/>
</dbReference>
<dbReference type="Proteomes" id="UP001139534">
    <property type="component" value="Unassembled WGS sequence"/>
</dbReference>
<dbReference type="Gene3D" id="3.40.630.30">
    <property type="match status" value="1"/>
</dbReference>
<keyword evidence="3" id="KW-1185">Reference proteome</keyword>
<dbReference type="InterPro" id="IPR016181">
    <property type="entry name" value="Acyl_CoA_acyltransferase"/>
</dbReference>
<evidence type="ECO:0000313" key="3">
    <source>
        <dbReference type="Proteomes" id="UP001139534"/>
    </source>
</evidence>
<dbReference type="SUPFAM" id="SSF55729">
    <property type="entry name" value="Acyl-CoA N-acyltransferases (Nat)"/>
    <property type="match status" value="1"/>
</dbReference>
<evidence type="ECO:0000313" key="2">
    <source>
        <dbReference type="EMBL" id="MCK8487404.1"/>
    </source>
</evidence>
<dbReference type="GO" id="GO:0016747">
    <property type="term" value="F:acyltransferase activity, transferring groups other than amino-acyl groups"/>
    <property type="evidence" value="ECO:0007669"/>
    <property type="project" value="InterPro"/>
</dbReference>
<evidence type="ECO:0000259" key="1">
    <source>
        <dbReference type="PROSITE" id="PS51186"/>
    </source>
</evidence>
<reference evidence="2" key="1">
    <citation type="submission" date="2022-04" db="EMBL/GenBank/DDBJ databases">
        <authorList>
            <person name="Seo M.-J."/>
        </authorList>
    </citation>
    <scope>NUCLEOTIDE SEQUENCE</scope>
    <source>
        <strain evidence="2">MBLB2552</strain>
    </source>
</reference>
<sequence length="171" mass="19410">MIIRTETNSDYDEVFKLNYLAFGNREDESKLIERIRLSNEFIPELSLVAEINKEIVGHILLSKATVEGQGKKSIVIVLAPIAVKPNFQKQGIGSSLIEEGIRRCKALGYGILLLIGHPSYYPRLGFKPARKYGLELKQFEVPDEVFMVYEVENGKLQEINGELKYPKAFFS</sequence>
<dbReference type="InterPro" id="IPR000182">
    <property type="entry name" value="GNAT_dom"/>
</dbReference>
<dbReference type="AlphaFoldDB" id="A0A9X1XY19"/>
<comment type="caution">
    <text evidence="2">The sequence shown here is derived from an EMBL/GenBank/DDBJ whole genome shotgun (WGS) entry which is preliminary data.</text>
</comment>
<proteinExistence type="predicted"/>
<organism evidence="2 3">
    <name type="scientific">Paenibacillus mellifer</name>
    <dbReference type="NCBI Taxonomy" id="2937794"/>
    <lineage>
        <taxon>Bacteria</taxon>
        <taxon>Bacillati</taxon>
        <taxon>Bacillota</taxon>
        <taxon>Bacilli</taxon>
        <taxon>Bacillales</taxon>
        <taxon>Paenibacillaceae</taxon>
        <taxon>Paenibacillus</taxon>
    </lineage>
</organism>
<dbReference type="RefSeq" id="WP_248551609.1">
    <property type="nucleotide sequence ID" value="NZ_JALPRK010000007.1"/>
</dbReference>
<gene>
    <name evidence="2" type="ORF">M0651_09485</name>
</gene>
<dbReference type="EMBL" id="JALPRK010000007">
    <property type="protein sequence ID" value="MCK8487404.1"/>
    <property type="molecule type" value="Genomic_DNA"/>
</dbReference>
<dbReference type="CDD" id="cd04301">
    <property type="entry name" value="NAT_SF"/>
    <property type="match status" value="1"/>
</dbReference>
<feature type="domain" description="N-acetyltransferase" evidence="1">
    <location>
        <begin position="1"/>
        <end position="152"/>
    </location>
</feature>
<protein>
    <submittedName>
        <fullName evidence="2">N-acetyltransferase</fullName>
    </submittedName>
</protein>
<dbReference type="PROSITE" id="PS51186">
    <property type="entry name" value="GNAT"/>
    <property type="match status" value="1"/>
</dbReference>